<organism evidence="11 12">
    <name type="scientific">Gonapodya prolifera (strain JEL478)</name>
    <name type="common">Monoblepharis prolifera</name>
    <dbReference type="NCBI Taxonomy" id="1344416"/>
    <lineage>
        <taxon>Eukaryota</taxon>
        <taxon>Fungi</taxon>
        <taxon>Fungi incertae sedis</taxon>
        <taxon>Chytridiomycota</taxon>
        <taxon>Chytridiomycota incertae sedis</taxon>
        <taxon>Monoblepharidomycetes</taxon>
        <taxon>Monoblepharidales</taxon>
        <taxon>Gonapodyaceae</taxon>
        <taxon>Gonapodya</taxon>
    </lineage>
</organism>
<dbReference type="SUPFAM" id="SSF57667">
    <property type="entry name" value="beta-beta-alpha zinc fingers"/>
    <property type="match status" value="1"/>
</dbReference>
<dbReference type="PANTHER" id="PTHR23235:SF120">
    <property type="entry name" value="KRUPPEL-LIKE FACTOR 15"/>
    <property type="match status" value="1"/>
</dbReference>
<feature type="domain" description="C2H2-type" evidence="10">
    <location>
        <begin position="302"/>
        <end position="329"/>
    </location>
</feature>
<evidence type="ECO:0000256" key="8">
    <source>
        <dbReference type="PROSITE-ProRule" id="PRU00042"/>
    </source>
</evidence>
<dbReference type="Pfam" id="PF00096">
    <property type="entry name" value="zf-C2H2"/>
    <property type="match status" value="1"/>
</dbReference>
<dbReference type="GO" id="GO:0005634">
    <property type="term" value="C:nucleus"/>
    <property type="evidence" value="ECO:0007669"/>
    <property type="project" value="UniProtKB-SubCell"/>
</dbReference>
<dbReference type="InterPro" id="IPR036236">
    <property type="entry name" value="Znf_C2H2_sf"/>
</dbReference>
<keyword evidence="2" id="KW-0479">Metal-binding</keyword>
<keyword evidence="6" id="KW-0238">DNA-binding</keyword>
<accession>A0A139ANJ2</accession>
<dbReference type="Gene3D" id="3.30.160.60">
    <property type="entry name" value="Classic Zinc Finger"/>
    <property type="match status" value="2"/>
</dbReference>
<evidence type="ECO:0000313" key="12">
    <source>
        <dbReference type="Proteomes" id="UP000070544"/>
    </source>
</evidence>
<evidence type="ECO:0000259" key="10">
    <source>
        <dbReference type="PROSITE" id="PS50157"/>
    </source>
</evidence>
<dbReference type="PANTHER" id="PTHR23235">
    <property type="entry name" value="KRUEPPEL-LIKE TRANSCRIPTION FACTOR"/>
    <property type="match status" value="1"/>
</dbReference>
<reference evidence="11 12" key="1">
    <citation type="journal article" date="2015" name="Genome Biol. Evol.">
        <title>Phylogenomic analyses indicate that early fungi evolved digesting cell walls of algal ancestors of land plants.</title>
        <authorList>
            <person name="Chang Y."/>
            <person name="Wang S."/>
            <person name="Sekimoto S."/>
            <person name="Aerts A.L."/>
            <person name="Choi C."/>
            <person name="Clum A."/>
            <person name="LaButti K.M."/>
            <person name="Lindquist E.A."/>
            <person name="Yee Ngan C."/>
            <person name="Ohm R.A."/>
            <person name="Salamov A.A."/>
            <person name="Grigoriev I.V."/>
            <person name="Spatafora J.W."/>
            <person name="Berbee M.L."/>
        </authorList>
    </citation>
    <scope>NUCLEOTIDE SEQUENCE [LARGE SCALE GENOMIC DNA]</scope>
    <source>
        <strain evidence="11 12">JEL478</strain>
    </source>
</reference>
<dbReference type="Proteomes" id="UP000070544">
    <property type="component" value="Unassembled WGS sequence"/>
</dbReference>
<dbReference type="PROSITE" id="PS00028">
    <property type="entry name" value="ZINC_FINGER_C2H2_1"/>
    <property type="match status" value="2"/>
</dbReference>
<dbReference type="InterPro" id="IPR013087">
    <property type="entry name" value="Znf_C2H2_type"/>
</dbReference>
<evidence type="ECO:0000256" key="2">
    <source>
        <dbReference type="ARBA" id="ARBA00022723"/>
    </source>
</evidence>
<evidence type="ECO:0000256" key="1">
    <source>
        <dbReference type="ARBA" id="ARBA00004123"/>
    </source>
</evidence>
<keyword evidence="12" id="KW-1185">Reference proteome</keyword>
<name>A0A139ANJ2_GONPJ</name>
<keyword evidence="4 8" id="KW-0863">Zinc-finger</keyword>
<keyword evidence="3" id="KW-0677">Repeat</keyword>
<dbReference type="AlphaFoldDB" id="A0A139ANJ2"/>
<dbReference type="SMART" id="SM00355">
    <property type="entry name" value="ZnF_C2H2"/>
    <property type="match status" value="2"/>
</dbReference>
<dbReference type="FunFam" id="3.30.160.60:FF:000045">
    <property type="entry name" value="ZFP69 zinc finger protein B"/>
    <property type="match status" value="1"/>
</dbReference>
<comment type="subcellular location">
    <subcellularLocation>
        <location evidence="1">Nucleus</location>
    </subcellularLocation>
</comment>
<feature type="region of interest" description="Disordered" evidence="9">
    <location>
        <begin position="267"/>
        <end position="294"/>
    </location>
</feature>
<evidence type="ECO:0000256" key="4">
    <source>
        <dbReference type="ARBA" id="ARBA00022771"/>
    </source>
</evidence>
<keyword evidence="5" id="KW-0862">Zinc</keyword>
<dbReference type="OrthoDB" id="8922241at2759"/>
<evidence type="ECO:0000256" key="5">
    <source>
        <dbReference type="ARBA" id="ARBA00022833"/>
    </source>
</evidence>
<evidence type="ECO:0000256" key="9">
    <source>
        <dbReference type="SAM" id="MobiDB-lite"/>
    </source>
</evidence>
<protein>
    <recommendedName>
        <fullName evidence="10">C2H2-type domain-containing protein</fullName>
    </recommendedName>
</protein>
<dbReference type="STRING" id="1344416.A0A139ANJ2"/>
<evidence type="ECO:0000313" key="11">
    <source>
        <dbReference type="EMBL" id="KXS18302.1"/>
    </source>
</evidence>
<dbReference type="PROSITE" id="PS50157">
    <property type="entry name" value="ZINC_FINGER_C2H2_2"/>
    <property type="match status" value="2"/>
</dbReference>
<evidence type="ECO:0000256" key="3">
    <source>
        <dbReference type="ARBA" id="ARBA00022737"/>
    </source>
</evidence>
<feature type="domain" description="C2H2-type" evidence="10">
    <location>
        <begin position="330"/>
        <end position="355"/>
    </location>
</feature>
<dbReference type="GO" id="GO:0008270">
    <property type="term" value="F:zinc ion binding"/>
    <property type="evidence" value="ECO:0007669"/>
    <property type="project" value="UniProtKB-KW"/>
</dbReference>
<dbReference type="GO" id="GO:0000981">
    <property type="term" value="F:DNA-binding transcription factor activity, RNA polymerase II-specific"/>
    <property type="evidence" value="ECO:0007669"/>
    <property type="project" value="TreeGrafter"/>
</dbReference>
<proteinExistence type="predicted"/>
<dbReference type="EMBL" id="KQ965742">
    <property type="protein sequence ID" value="KXS18302.1"/>
    <property type="molecule type" value="Genomic_DNA"/>
</dbReference>
<gene>
    <name evidence="11" type="ORF">M427DRAFT_67756</name>
</gene>
<feature type="compositionally biased region" description="Basic and acidic residues" evidence="9">
    <location>
        <begin position="285"/>
        <end position="294"/>
    </location>
</feature>
<evidence type="ECO:0000256" key="7">
    <source>
        <dbReference type="ARBA" id="ARBA00023242"/>
    </source>
</evidence>
<sequence length="355" mass="38852">MTIQAIPYEKLGITQQHVTADSEFPNPVEGLIAPDIESGTRFSNGLDPSEAIRLLFKQKHEACTKVHIEGFGAQNGGASNQNHCDSDNPPEQIQSFQSVRDLHVFHSAALQSPPSATVSVSDKSPQLSVAGDTVAGASAPQFITKTTKFTTGMMGAVDANSEQHPPFENIGAPSAVASDDVQPGVHAVLTKEEMKNKKPDWFREKRAAHMDHIELILHLNMKAHEVDKARGDTKLGKLVSDFLWKYEDSLIGKGFSEAATKATMKKHSGASGTANDAAEVVAETPKSRTDSMQKEVAPRRLYMCPECERSFSRKQHMVRHQSVHTGTKSHRCPHGCERTFARADSLSRHLKCAHK</sequence>
<keyword evidence="7" id="KW-0539">Nucleus</keyword>
<evidence type="ECO:0000256" key="6">
    <source>
        <dbReference type="ARBA" id="ARBA00023125"/>
    </source>
</evidence>
<dbReference type="GO" id="GO:0000978">
    <property type="term" value="F:RNA polymerase II cis-regulatory region sequence-specific DNA binding"/>
    <property type="evidence" value="ECO:0007669"/>
    <property type="project" value="TreeGrafter"/>
</dbReference>